<gene>
    <name evidence="3" type="ORF">GBZ26_27755</name>
</gene>
<evidence type="ECO:0000313" key="3">
    <source>
        <dbReference type="EMBL" id="NUB22943.1"/>
    </source>
</evidence>
<feature type="compositionally biased region" description="Basic and acidic residues" evidence="1">
    <location>
        <begin position="44"/>
        <end position="59"/>
    </location>
</feature>
<evidence type="ECO:0000256" key="2">
    <source>
        <dbReference type="SAM" id="SignalP"/>
    </source>
</evidence>
<organism evidence="3 4">
    <name type="scientific">Azospirillum formosense</name>
    <dbReference type="NCBI Taxonomy" id="861533"/>
    <lineage>
        <taxon>Bacteria</taxon>
        <taxon>Pseudomonadati</taxon>
        <taxon>Pseudomonadota</taxon>
        <taxon>Alphaproteobacteria</taxon>
        <taxon>Rhodospirillales</taxon>
        <taxon>Azospirillaceae</taxon>
        <taxon>Azospirillum</taxon>
    </lineage>
</organism>
<feature type="non-terminal residue" evidence="3">
    <location>
        <position position="119"/>
    </location>
</feature>
<feature type="signal peptide" evidence="2">
    <location>
        <begin position="1"/>
        <end position="31"/>
    </location>
</feature>
<keyword evidence="2" id="KW-0732">Signal</keyword>
<evidence type="ECO:0000313" key="4">
    <source>
        <dbReference type="Proteomes" id="UP000639419"/>
    </source>
</evidence>
<proteinExistence type="predicted"/>
<sequence length="119" mass="13344">MTHIRFAPKSLAIALLAGVAAMGAGVTPVLADPPDWAPAHGWRAKQERHHDRHDRERHERGRHHEHGYIDGGYGDGRVVIVRRPPPVVVYEEPPVVHYAPAPVYIEEPPPVIVQQRTTR</sequence>
<accession>A0ABX2L234</accession>
<reference evidence="3 4" key="1">
    <citation type="submission" date="2019-10" db="EMBL/GenBank/DDBJ databases">
        <title>Genome sequence of Azospirillum formosense CC-Nfb-7.</title>
        <authorList>
            <person name="Ambrosini A."/>
            <person name="Sant'Anna F.H."/>
            <person name="Cassan F.D."/>
            <person name="Souza E.M."/>
            <person name="Passaglia L.M.P."/>
        </authorList>
    </citation>
    <scope>NUCLEOTIDE SEQUENCE [LARGE SCALE GENOMIC DNA]</scope>
    <source>
        <strain evidence="3 4">CC-NFb-7</strain>
    </source>
</reference>
<name>A0ABX2L234_9PROT</name>
<feature type="chain" id="PRO_5045814752" evidence="2">
    <location>
        <begin position="32"/>
        <end position="119"/>
    </location>
</feature>
<dbReference type="Proteomes" id="UP000639419">
    <property type="component" value="Unassembled WGS sequence"/>
</dbReference>
<keyword evidence="4" id="KW-1185">Reference proteome</keyword>
<dbReference type="EMBL" id="WHOR01000382">
    <property type="protein sequence ID" value="NUB22943.1"/>
    <property type="molecule type" value="Genomic_DNA"/>
</dbReference>
<protein>
    <submittedName>
        <fullName evidence="3">Uncharacterized protein</fullName>
    </submittedName>
</protein>
<feature type="region of interest" description="Disordered" evidence="1">
    <location>
        <begin position="37"/>
        <end position="70"/>
    </location>
</feature>
<evidence type="ECO:0000256" key="1">
    <source>
        <dbReference type="SAM" id="MobiDB-lite"/>
    </source>
</evidence>
<comment type="caution">
    <text evidence="3">The sequence shown here is derived from an EMBL/GenBank/DDBJ whole genome shotgun (WGS) entry which is preliminary data.</text>
</comment>